<reference evidence="1 2" key="1">
    <citation type="journal article" date="2014" name="Int. J. Syst. Evol. Microbiol.">
        <title>Complete genome sequence of Corynebacterium casei LMG S-19264T (=DSM 44701T), isolated from a smear-ripened cheese.</title>
        <authorList>
            <consortium name="US DOE Joint Genome Institute (JGI-PGF)"/>
            <person name="Walter F."/>
            <person name="Albersmeier A."/>
            <person name="Kalinowski J."/>
            <person name="Ruckert C."/>
        </authorList>
    </citation>
    <scope>NUCLEOTIDE SEQUENCE [LARGE SCALE GENOMIC DNA]</scope>
    <source>
        <strain evidence="1 2">CGMCC 1.7286</strain>
    </source>
</reference>
<gene>
    <name evidence="1" type="ORF">GCM10011348_45840</name>
</gene>
<name>A0A917ZSL5_9GAMM</name>
<accession>A0A917ZSL5</accession>
<keyword evidence="2" id="KW-1185">Reference proteome</keyword>
<dbReference type="EMBL" id="BMLT01000021">
    <property type="protein sequence ID" value="GGO89034.1"/>
    <property type="molecule type" value="Genomic_DNA"/>
</dbReference>
<dbReference type="Proteomes" id="UP000599578">
    <property type="component" value="Unassembled WGS sequence"/>
</dbReference>
<evidence type="ECO:0000313" key="2">
    <source>
        <dbReference type="Proteomes" id="UP000599578"/>
    </source>
</evidence>
<organism evidence="1 2">
    <name type="scientific">Marinobacterium nitratireducens</name>
    <dbReference type="NCBI Taxonomy" id="518897"/>
    <lineage>
        <taxon>Bacteria</taxon>
        <taxon>Pseudomonadati</taxon>
        <taxon>Pseudomonadota</taxon>
        <taxon>Gammaproteobacteria</taxon>
        <taxon>Oceanospirillales</taxon>
        <taxon>Oceanospirillaceae</taxon>
        <taxon>Marinobacterium</taxon>
    </lineage>
</organism>
<proteinExistence type="predicted"/>
<comment type="caution">
    <text evidence="1">The sequence shown here is derived from an EMBL/GenBank/DDBJ whole genome shotgun (WGS) entry which is preliminary data.</text>
</comment>
<dbReference type="AlphaFoldDB" id="A0A917ZSL5"/>
<sequence length="117" mass="12650">MVDYVRLEATAQRLIAANGKAVTLVRAGAPTGPEWDPQPGPDTEHAAIMVETGYSLAYRSETLIQAGDKLGLISTDLDIAPAMSDKIKIDGDTYEFIDLQPLNPGGTTLLYQFQARK</sequence>
<evidence type="ECO:0000313" key="1">
    <source>
        <dbReference type="EMBL" id="GGO89034.1"/>
    </source>
</evidence>
<dbReference type="RefSeq" id="WP_188862979.1">
    <property type="nucleotide sequence ID" value="NZ_BMLT01000021.1"/>
</dbReference>
<evidence type="ECO:0008006" key="3">
    <source>
        <dbReference type="Google" id="ProtNLM"/>
    </source>
</evidence>
<protein>
    <recommendedName>
        <fullName evidence="3">Phage protein</fullName>
    </recommendedName>
</protein>